<dbReference type="GO" id="GO:0003723">
    <property type="term" value="F:RNA binding"/>
    <property type="evidence" value="ECO:0007669"/>
    <property type="project" value="TreeGrafter"/>
</dbReference>
<dbReference type="PANTHER" id="PTHR10715:SF0">
    <property type="entry name" value="LARGE RIBOSOMAL SUBUNIT PROTEIN EL6"/>
    <property type="match status" value="1"/>
</dbReference>
<dbReference type="SUPFAM" id="SSF50104">
    <property type="entry name" value="Translation proteins SH3-like domain"/>
    <property type="match status" value="1"/>
</dbReference>
<protein>
    <recommendedName>
        <fullName evidence="5">Large ribosomal subunit protein eL6</fullName>
    </recommendedName>
    <alternativeName>
        <fullName evidence="6">60S ribosomal protein L6</fullName>
    </alternativeName>
</protein>
<name>A0A834XVT6_APHGI</name>
<feature type="domain" description="Large ribosomal subunit protein uL6 N-terminal" evidence="9">
    <location>
        <begin position="22"/>
        <end position="75"/>
    </location>
</feature>
<evidence type="ECO:0000313" key="10">
    <source>
        <dbReference type="EMBL" id="KAF7993443.1"/>
    </source>
</evidence>
<comment type="subunit">
    <text evidence="7">Component of the large ribosomal subunit. May bind IPO9 with low affinity.</text>
</comment>
<proteinExistence type="inferred from homology"/>
<dbReference type="InterPro" id="IPR014722">
    <property type="entry name" value="Rib_uL2_dom2"/>
</dbReference>
<dbReference type="EMBL" id="JACMRX010000003">
    <property type="protein sequence ID" value="KAF7993443.1"/>
    <property type="molecule type" value="Genomic_DNA"/>
</dbReference>
<evidence type="ECO:0000313" key="11">
    <source>
        <dbReference type="Proteomes" id="UP000639338"/>
    </source>
</evidence>
<dbReference type="OrthoDB" id="2436667at2759"/>
<dbReference type="AlphaFoldDB" id="A0A834XVT6"/>
<evidence type="ECO:0000256" key="7">
    <source>
        <dbReference type="ARBA" id="ARBA00046388"/>
    </source>
</evidence>
<comment type="function">
    <text evidence="4">Component of the large ribosomal subunit. The ribosome is a large ribonucleoprotein complex responsible for the synthesis of proteins in the cell.</text>
</comment>
<dbReference type="InterPro" id="IPR000915">
    <property type="entry name" value="60S_ribosomal_eL6"/>
</dbReference>
<dbReference type="InterPro" id="IPR008991">
    <property type="entry name" value="Translation_prot_SH3-like_sf"/>
</dbReference>
<reference evidence="10 11" key="1">
    <citation type="submission" date="2020-08" db="EMBL/GenBank/DDBJ databases">
        <title>Aphidius gifuensis genome sequencing and assembly.</title>
        <authorList>
            <person name="Du Z."/>
        </authorList>
    </citation>
    <scope>NUCLEOTIDE SEQUENCE [LARGE SCALE GENOMIC DNA]</scope>
    <source>
        <strain evidence="10">YNYX2018</strain>
        <tissue evidence="10">Adults</tissue>
    </source>
</reference>
<feature type="compositionally biased region" description="Low complexity" evidence="8">
    <location>
        <begin position="7"/>
        <end position="20"/>
    </location>
</feature>
<dbReference type="InterPro" id="IPR041997">
    <property type="entry name" value="Ribosomal_eL6_KOW"/>
</dbReference>
<keyword evidence="3" id="KW-0687">Ribonucleoprotein</keyword>
<sequence>MADTKAKAPAKAAKTAKVATPGKSTRGAPRNYDLGNGVYRFSRTRMYHKKALYKFVGKKNPKAEKPKKPLTVVKPINGEKNGGTRTVRLLKRRASYPTTDPINAHHGKKCFRDHTRYVRPSLVPGTVCILLAGVHKGKRVVLLKALKSGLLLVTGPFLINACPMRRVSQNYVIATSTRIPLNGKVPSKFDDDYFIRKREKRAKKEEGDIFATKKEAYKASDERKADQKIVDKIVIDAIKKHADKKMLFTYLSAMFGLRSSQYPHRMKF</sequence>
<keyword evidence="2" id="KW-0689">Ribosomal protein</keyword>
<evidence type="ECO:0000256" key="5">
    <source>
        <dbReference type="ARBA" id="ARBA00035233"/>
    </source>
</evidence>
<evidence type="ECO:0000256" key="6">
    <source>
        <dbReference type="ARBA" id="ARBA00035351"/>
    </source>
</evidence>
<evidence type="ECO:0000259" key="9">
    <source>
        <dbReference type="Pfam" id="PF03868"/>
    </source>
</evidence>
<accession>A0A834XVT6</accession>
<dbReference type="Pfam" id="PF01159">
    <property type="entry name" value="Ribosomal_L6e"/>
    <property type="match status" value="1"/>
</dbReference>
<evidence type="ECO:0000256" key="1">
    <source>
        <dbReference type="ARBA" id="ARBA00010592"/>
    </source>
</evidence>
<feature type="region of interest" description="Disordered" evidence="8">
    <location>
        <begin position="1"/>
        <end position="31"/>
    </location>
</feature>
<comment type="caution">
    <text evidence="10">The sequence shown here is derived from an EMBL/GenBank/DDBJ whole genome shotgun (WGS) entry which is preliminary data.</text>
</comment>
<dbReference type="Gene3D" id="2.30.30.30">
    <property type="match status" value="1"/>
</dbReference>
<dbReference type="GO" id="GO:0000027">
    <property type="term" value="P:ribosomal large subunit assembly"/>
    <property type="evidence" value="ECO:0007669"/>
    <property type="project" value="TreeGrafter"/>
</dbReference>
<evidence type="ECO:0000256" key="8">
    <source>
        <dbReference type="SAM" id="MobiDB-lite"/>
    </source>
</evidence>
<evidence type="ECO:0000256" key="4">
    <source>
        <dbReference type="ARBA" id="ARBA00034092"/>
    </source>
</evidence>
<dbReference type="CDD" id="cd13156">
    <property type="entry name" value="KOW_RPL6"/>
    <property type="match status" value="1"/>
</dbReference>
<keyword evidence="11" id="KW-1185">Reference proteome</keyword>
<comment type="similarity">
    <text evidence="1">Belongs to the eukaryotic ribosomal protein eL6 family.</text>
</comment>
<dbReference type="GO" id="GO:0022625">
    <property type="term" value="C:cytosolic large ribosomal subunit"/>
    <property type="evidence" value="ECO:0007669"/>
    <property type="project" value="TreeGrafter"/>
</dbReference>
<evidence type="ECO:0000256" key="3">
    <source>
        <dbReference type="ARBA" id="ARBA00023274"/>
    </source>
</evidence>
<organism evidence="10 11">
    <name type="scientific">Aphidius gifuensis</name>
    <name type="common">Parasitoid wasp</name>
    <dbReference type="NCBI Taxonomy" id="684658"/>
    <lineage>
        <taxon>Eukaryota</taxon>
        <taxon>Metazoa</taxon>
        <taxon>Ecdysozoa</taxon>
        <taxon>Arthropoda</taxon>
        <taxon>Hexapoda</taxon>
        <taxon>Insecta</taxon>
        <taxon>Pterygota</taxon>
        <taxon>Neoptera</taxon>
        <taxon>Endopterygota</taxon>
        <taxon>Hymenoptera</taxon>
        <taxon>Apocrita</taxon>
        <taxon>Ichneumonoidea</taxon>
        <taxon>Braconidae</taxon>
        <taxon>Aphidiinae</taxon>
        <taxon>Aphidius</taxon>
    </lineage>
</organism>
<evidence type="ECO:0000256" key="2">
    <source>
        <dbReference type="ARBA" id="ARBA00022980"/>
    </source>
</evidence>
<dbReference type="PANTHER" id="PTHR10715">
    <property type="entry name" value="60S RIBOSOMAL PROTEIN L6"/>
    <property type="match status" value="1"/>
</dbReference>
<dbReference type="Proteomes" id="UP000639338">
    <property type="component" value="Unassembled WGS sequence"/>
</dbReference>
<gene>
    <name evidence="10" type="ORF">HCN44_010038</name>
</gene>
<dbReference type="Pfam" id="PF03868">
    <property type="entry name" value="Ribosomal_L6e_N"/>
    <property type="match status" value="1"/>
</dbReference>
<dbReference type="InterPro" id="IPR005568">
    <property type="entry name" value="Ribosomal_uL6_N"/>
</dbReference>
<dbReference type="FunFam" id="2.30.30.30:FF:000014">
    <property type="entry name" value="60S ribosomal protein L6"/>
    <property type="match status" value="1"/>
</dbReference>
<dbReference type="GO" id="GO:0002181">
    <property type="term" value="P:cytoplasmic translation"/>
    <property type="evidence" value="ECO:0007669"/>
    <property type="project" value="TreeGrafter"/>
</dbReference>
<dbReference type="GO" id="GO:0003735">
    <property type="term" value="F:structural constituent of ribosome"/>
    <property type="evidence" value="ECO:0007669"/>
    <property type="project" value="InterPro"/>
</dbReference>